<accession>A0AAE7MNR6</accession>
<dbReference type="PANTHER" id="PTHR16509:SF1">
    <property type="entry name" value="MANGANESE-DEPENDENT ADP-RIBOSE_CDP-ALCOHOL DIPHOSPHATASE"/>
    <property type="match status" value="1"/>
</dbReference>
<dbReference type="EMBL" id="CP050485">
    <property type="protein sequence ID" value="QOG26817.1"/>
    <property type="molecule type" value="Genomic_DNA"/>
</dbReference>
<dbReference type="Gene3D" id="3.60.21.10">
    <property type="match status" value="1"/>
</dbReference>
<dbReference type="Pfam" id="PF00149">
    <property type="entry name" value="Metallophos"/>
    <property type="match status" value="1"/>
</dbReference>
<dbReference type="RefSeq" id="WP_113850019.1">
    <property type="nucleotide sequence ID" value="NZ_CP050485.1"/>
</dbReference>
<dbReference type="Proteomes" id="UP000516696">
    <property type="component" value="Chromosome"/>
</dbReference>
<dbReference type="AlphaFoldDB" id="A0AAE7MNR6"/>
<gene>
    <name evidence="2" type="ORF">EGM181_05880</name>
</gene>
<dbReference type="PANTHER" id="PTHR16509">
    <property type="match status" value="1"/>
</dbReference>
<evidence type="ECO:0000313" key="3">
    <source>
        <dbReference type="Proteomes" id="UP000516696"/>
    </source>
</evidence>
<organism evidence="2 3">
    <name type="scientific">Enterococcus gallinarum</name>
    <dbReference type="NCBI Taxonomy" id="1353"/>
    <lineage>
        <taxon>Bacteria</taxon>
        <taxon>Bacillati</taxon>
        <taxon>Bacillota</taxon>
        <taxon>Bacilli</taxon>
        <taxon>Lactobacillales</taxon>
        <taxon>Enterococcaceae</taxon>
        <taxon>Enterococcus</taxon>
    </lineage>
</organism>
<dbReference type="InterPro" id="IPR029052">
    <property type="entry name" value="Metallo-depent_PP-like"/>
</dbReference>
<evidence type="ECO:0000313" key="2">
    <source>
        <dbReference type="EMBL" id="QOG26817.1"/>
    </source>
</evidence>
<reference evidence="2 3" key="1">
    <citation type="submission" date="2020-03" db="EMBL/GenBank/DDBJ databases">
        <title>Characterization of ganglioside-mimicking enterococci.</title>
        <authorList>
            <person name="Patry R.T."/>
            <person name="Nothaft H."/>
            <person name="Bridger R."/>
            <person name="Shajahan A."/>
            <person name="Huynh S."/>
            <person name="Sanchez S."/>
            <person name="Azadi P."/>
            <person name="Cooper K."/>
            <person name="Miller W.G."/>
            <person name="Parker C.T."/>
            <person name="Wells L."/>
            <person name="Szymanski C.M."/>
        </authorList>
    </citation>
    <scope>NUCLEOTIDE SEQUENCE [LARGE SCALE GENOMIC DNA]</scope>
    <source>
        <strain evidence="2 3">EGM181</strain>
    </source>
</reference>
<dbReference type="InterPro" id="IPR004843">
    <property type="entry name" value="Calcineurin-like_PHP"/>
</dbReference>
<name>A0AAE7MNR6_ENTGA</name>
<protein>
    <recommendedName>
        <fullName evidence="1">Calcineurin-like phosphoesterase domain-containing protein</fullName>
    </recommendedName>
</protein>
<sequence>MILHFLDKQMNHIETVDTSYQMDTIISELFIEKELVNGTAIHTASFDIYKTSDISEKLNLGKFLIVDDLKILMVIMAESEETEYVRPVTCYDLGVSLRNGSAVMIDSRDAQYIDYYVNREIAQTDWEIGRNELGTDIKKIGTFSEESPLSRLQSICELFNCEMSFRYEFSNLKVTKKYIDISYSIGVDRSNDIHYSGEDVVSISKSSDIYNFFSAIRDQNQGFNDLVLDDGRFFTMKGESIIYDRQSNTEYGYSNTSKDVFTSYTFGNFSSSDELSPQERYKQGLDLLKASNSPTLEVTVNHLFEKGDLDVGDTVIYIDEEFKPALRVKARVKKITMNDDQTKNEVELSNYELLQSQISSDVIALQQLLAPPKDIYLVKISSDSPTSIKDNVGNITLTATVYHNGRDITPKVNKDTFVWTKQNEQGIHDEQWEANAKGSQVVIPKNSISEKTDIIKCQAVVFETPGVQAIYFINGLKSVTNDVLRYINKEMIVSAFITDIHFATDTAIRDDLSNYGISHRHVDNVVAFSKNIALDYIVGGGDLIDGSTYNKTIAKRDLTNIVSRMGNADCPYFAIIGNHEFNSWGDGRSGGILKKVNAYQMKDPSSTLFVGKLKNVLTMSELYQAMIRPSTIFSINDSGKGYYYYDVPDKNFRAIFLNSSDIPLTLDVDGYAKYNPIGVSGYRQEQIDWLKNVLLNTPTSMTVGVYQHFPFGRRYDANDNSYPYNYEMIDGLLSAFKTGGSFTRTYSDNVDFQASVSVNFNGRKGTVAFLMHGHTHKDRISLGEDGIHNVSTGCSVSRPKHDMIDRSIGTLSEDLWDVVAVDTKNRKVKMFRFGSGEDREFSY</sequence>
<dbReference type="GO" id="GO:0016787">
    <property type="term" value="F:hydrolase activity"/>
    <property type="evidence" value="ECO:0007669"/>
    <property type="project" value="InterPro"/>
</dbReference>
<proteinExistence type="predicted"/>
<evidence type="ECO:0000259" key="1">
    <source>
        <dbReference type="Pfam" id="PF00149"/>
    </source>
</evidence>
<feature type="domain" description="Calcineurin-like phosphoesterase" evidence="1">
    <location>
        <begin position="495"/>
        <end position="777"/>
    </location>
</feature>
<dbReference type="SUPFAM" id="SSF56300">
    <property type="entry name" value="Metallo-dependent phosphatases"/>
    <property type="match status" value="1"/>
</dbReference>